<organism evidence="2 3">
    <name type="scientific">Halovulum dunhuangense</name>
    <dbReference type="NCBI Taxonomy" id="1505036"/>
    <lineage>
        <taxon>Bacteria</taxon>
        <taxon>Pseudomonadati</taxon>
        <taxon>Pseudomonadota</taxon>
        <taxon>Alphaproteobacteria</taxon>
        <taxon>Rhodobacterales</taxon>
        <taxon>Paracoccaceae</taxon>
        <taxon>Halovulum</taxon>
    </lineage>
</organism>
<evidence type="ECO:0008006" key="4">
    <source>
        <dbReference type="Google" id="ProtNLM"/>
    </source>
</evidence>
<evidence type="ECO:0000313" key="2">
    <source>
        <dbReference type="EMBL" id="NNU81016.1"/>
    </source>
</evidence>
<evidence type="ECO:0000313" key="3">
    <source>
        <dbReference type="Proteomes" id="UP000572377"/>
    </source>
</evidence>
<sequence length="131" mass="13946">MRAAFLGLCLAVNPALAQVVDPGAFERLSTGRTLSFEQQGLPFGAEQYLPGRRVIWQFADGSCANGIWFPDGPHICFLYDTGGPAQCWLFERRAGNYFARSAGLPPGDPSELRLSGETDGPLACAAPGLGV</sequence>
<accession>A0A849L3T4</accession>
<dbReference type="AlphaFoldDB" id="A0A849L3T4"/>
<feature type="signal peptide" evidence="1">
    <location>
        <begin position="1"/>
        <end position="17"/>
    </location>
</feature>
<proteinExistence type="predicted"/>
<reference evidence="2 3" key="1">
    <citation type="submission" date="2020-05" db="EMBL/GenBank/DDBJ databases">
        <title>Gimesia benthica sp. nov., a novel planctomycete isolated from a deep-sea water sample of the Northwest Indian Ocean.</title>
        <authorList>
            <person name="Wang J."/>
            <person name="Ruan C."/>
            <person name="Song L."/>
            <person name="Zhu Y."/>
            <person name="Li A."/>
            <person name="Zheng X."/>
            <person name="Wang L."/>
            <person name="Lu Z."/>
            <person name="Huang Y."/>
            <person name="Du W."/>
            <person name="Zhou Y."/>
            <person name="Huang L."/>
            <person name="Dai X."/>
        </authorList>
    </citation>
    <scope>NUCLEOTIDE SEQUENCE [LARGE SCALE GENOMIC DNA]</scope>
    <source>
        <strain evidence="2 3">YYQ-30</strain>
    </source>
</reference>
<dbReference type="RefSeq" id="WP_171325588.1">
    <property type="nucleotide sequence ID" value="NZ_JABFBC010000002.1"/>
</dbReference>
<gene>
    <name evidence="2" type="ORF">HMH01_11265</name>
</gene>
<keyword evidence="1" id="KW-0732">Signal</keyword>
<keyword evidence="3" id="KW-1185">Reference proteome</keyword>
<name>A0A849L3T4_9RHOB</name>
<dbReference type="Proteomes" id="UP000572377">
    <property type="component" value="Unassembled WGS sequence"/>
</dbReference>
<protein>
    <recommendedName>
        <fullName evidence="4">Protease inhibitor Inh</fullName>
    </recommendedName>
</protein>
<evidence type="ECO:0000256" key="1">
    <source>
        <dbReference type="SAM" id="SignalP"/>
    </source>
</evidence>
<feature type="chain" id="PRO_5033030471" description="Protease inhibitor Inh" evidence="1">
    <location>
        <begin position="18"/>
        <end position="131"/>
    </location>
</feature>
<dbReference type="EMBL" id="JABFBC010000002">
    <property type="protein sequence ID" value="NNU81016.1"/>
    <property type="molecule type" value="Genomic_DNA"/>
</dbReference>
<comment type="caution">
    <text evidence="2">The sequence shown here is derived from an EMBL/GenBank/DDBJ whole genome shotgun (WGS) entry which is preliminary data.</text>
</comment>